<evidence type="ECO:0000313" key="12">
    <source>
        <dbReference type="EMBL" id="OAT52972.1"/>
    </source>
</evidence>
<evidence type="ECO:0000256" key="5">
    <source>
        <dbReference type="ARBA" id="ARBA00022692"/>
    </source>
</evidence>
<dbReference type="InterPro" id="IPR012338">
    <property type="entry name" value="Beta-lactam/transpept-like"/>
</dbReference>
<evidence type="ECO:0000256" key="2">
    <source>
        <dbReference type="ARBA" id="ARBA00022519"/>
    </source>
</evidence>
<accession>A0A1B7JYK4</accession>
<dbReference type="EMBL" id="LXEU01000046">
    <property type="protein sequence ID" value="OAT52972.1"/>
    <property type="molecule type" value="Genomic_DNA"/>
</dbReference>
<evidence type="ECO:0000256" key="1">
    <source>
        <dbReference type="ARBA" id="ARBA00022475"/>
    </source>
</evidence>
<feature type="signal peptide" evidence="10">
    <location>
        <begin position="1"/>
        <end position="19"/>
    </location>
</feature>
<comment type="subcellular location">
    <subcellularLocation>
        <location evidence="9">Cell inner membrane</location>
        <topology evidence="9">Single-pass membrane protein</topology>
    </subcellularLocation>
</comment>
<dbReference type="InterPro" id="IPR050789">
    <property type="entry name" value="Diverse_Enzym_Activities"/>
</dbReference>
<dbReference type="PANTHER" id="PTHR43283">
    <property type="entry name" value="BETA-LACTAMASE-RELATED"/>
    <property type="match status" value="1"/>
</dbReference>
<dbReference type="AlphaFoldDB" id="A0A1B7JYK4"/>
<evidence type="ECO:0000256" key="6">
    <source>
        <dbReference type="ARBA" id="ARBA00022801"/>
    </source>
</evidence>
<keyword evidence="5 9" id="KW-0812">Transmembrane</keyword>
<dbReference type="Proteomes" id="UP000078386">
    <property type="component" value="Unassembled WGS sequence"/>
</dbReference>
<keyword evidence="10" id="KW-0732">Signal</keyword>
<protein>
    <recommendedName>
        <fullName evidence="9">Putative D-alanyl-D-alanine carboxypeptidase</fullName>
        <ecNumber evidence="9">3.4.16.4</ecNumber>
    </recommendedName>
    <alternativeName>
        <fullName evidence="9">DD-carboxypeptidase</fullName>
        <shortName evidence="9">DD-CPase</shortName>
    </alternativeName>
</protein>
<feature type="chain" id="PRO_5009004187" description="Putative D-alanyl-D-alanine carboxypeptidase" evidence="10">
    <location>
        <begin position="20"/>
        <end position="435"/>
    </location>
</feature>
<keyword evidence="1 9" id="KW-1003">Cell membrane</keyword>
<evidence type="ECO:0000256" key="9">
    <source>
        <dbReference type="HAMAP-Rule" id="MF_01034"/>
    </source>
</evidence>
<evidence type="ECO:0000313" key="13">
    <source>
        <dbReference type="Proteomes" id="UP000078386"/>
    </source>
</evidence>
<keyword evidence="3 9" id="KW-0121">Carboxypeptidase</keyword>
<evidence type="ECO:0000256" key="3">
    <source>
        <dbReference type="ARBA" id="ARBA00022645"/>
    </source>
</evidence>
<evidence type="ECO:0000256" key="4">
    <source>
        <dbReference type="ARBA" id="ARBA00022670"/>
    </source>
</evidence>
<dbReference type="GO" id="GO:0006508">
    <property type="term" value="P:proteolysis"/>
    <property type="evidence" value="ECO:0007669"/>
    <property type="project" value="UniProtKB-KW"/>
</dbReference>
<sequence>MTRRFLLVSLLAFSASSFAADYPVLTPATPESVGFDRARLDKLDSWIQDQIKQGYPSLNLLIVKDNHIVYQKAFGEAKKYDGSTLMSSPLQATTDTLYDLASNTKMYATNFALQKLVYEGKIRVDERVATYLPGFADRPDDKIKGKDTLRISDILHHTAGFPADPQYPNPQVAGKLYSQDKATTLEMIKRTPLQYVPGTKHVYSDVDYMILGFIIESVTGMPLDSYVEQTIYRPLGLTHTVFNPLQKGFSRSQIAATERNGNTRDGVIHFPHIRTQTIWGQVHDEKAWYAMGGVSGHAGLFSNTHDMAVLMQVMLNGGGYGKVKLFDAKTVGDFTRSSKEDATFGLGWRVNGNSSMTTTFGSLSNQQVYGHTGWTGTLTAIDPVNQMAIVILGNRPHSPVVNPKSNPNQFISGQLPIATYGWIVDQIYGALTHGS</sequence>
<dbReference type="SUPFAM" id="SSF56601">
    <property type="entry name" value="beta-lactamase/transpeptidase-like"/>
    <property type="match status" value="1"/>
</dbReference>
<dbReference type="Gene3D" id="3.40.710.10">
    <property type="entry name" value="DD-peptidase/beta-lactamase superfamily"/>
    <property type="match status" value="1"/>
</dbReference>
<keyword evidence="6 9" id="KW-0378">Hydrolase</keyword>
<keyword evidence="7 9" id="KW-1133">Transmembrane helix</keyword>
<evidence type="ECO:0000259" key="11">
    <source>
        <dbReference type="Pfam" id="PF00144"/>
    </source>
</evidence>
<comment type="similarity">
    <text evidence="9">Belongs to the peptidase S12 family. YfeW subfamily.</text>
</comment>
<dbReference type="PANTHER" id="PTHR43283:SF11">
    <property type="entry name" value="BETA-LACTAMASE-RELATED DOMAIN-CONTAINING PROTEIN"/>
    <property type="match status" value="1"/>
</dbReference>
<proteinExistence type="inferred from homology"/>
<reference evidence="12 13" key="1">
    <citation type="submission" date="2016-04" db="EMBL/GenBank/DDBJ databases">
        <title>ATOL: Assembling a taxonomically balanced genome-scale reconstruction of the evolutionary history of the Enterobacteriaceae.</title>
        <authorList>
            <person name="Plunkett G.III."/>
            <person name="Neeno-Eckwall E.C."/>
            <person name="Glasner J.D."/>
            <person name="Perna N.T."/>
        </authorList>
    </citation>
    <scope>NUCLEOTIDE SEQUENCE [LARGE SCALE GENOMIC DNA]</scope>
    <source>
        <strain evidence="12 13">ATCC 51603</strain>
    </source>
</reference>
<dbReference type="RefSeq" id="WP_064545176.1">
    <property type="nucleotide sequence ID" value="NZ_LXEU01000046.1"/>
</dbReference>
<evidence type="ECO:0000256" key="8">
    <source>
        <dbReference type="ARBA" id="ARBA00023136"/>
    </source>
</evidence>
<dbReference type="NCBIfam" id="NF002968">
    <property type="entry name" value="PRK03642.1"/>
    <property type="match status" value="1"/>
</dbReference>
<name>A0A1B7JYK4_9ENTR</name>
<feature type="domain" description="Beta-lactamase-related" evidence="11">
    <location>
        <begin position="44"/>
        <end position="408"/>
    </location>
</feature>
<comment type="caution">
    <text evidence="12">The sequence shown here is derived from an EMBL/GenBank/DDBJ whole genome shotgun (WGS) entry which is preliminary data.</text>
</comment>
<dbReference type="PATRIC" id="fig|1354264.4.peg.2278"/>
<keyword evidence="4 9" id="KW-0645">Protease</keyword>
<dbReference type="GO" id="GO:0005886">
    <property type="term" value="C:plasma membrane"/>
    <property type="evidence" value="ECO:0007669"/>
    <property type="project" value="UniProtKB-SubCell"/>
</dbReference>
<gene>
    <name evidence="9" type="primary">yfeW</name>
    <name evidence="12" type="ORF">M989_02193</name>
</gene>
<keyword evidence="2 9" id="KW-0997">Cell inner membrane</keyword>
<dbReference type="HAMAP" id="MF_01034">
    <property type="entry name" value="S12_YfeW"/>
    <property type="match status" value="1"/>
</dbReference>
<dbReference type="InterPro" id="IPR001466">
    <property type="entry name" value="Beta-lactam-related"/>
</dbReference>
<organism evidence="12 13">
    <name type="scientific">Kluyvera georgiana ATCC 51603</name>
    <dbReference type="NCBI Taxonomy" id="1354264"/>
    <lineage>
        <taxon>Bacteria</taxon>
        <taxon>Pseudomonadati</taxon>
        <taxon>Pseudomonadota</taxon>
        <taxon>Gammaproteobacteria</taxon>
        <taxon>Enterobacterales</taxon>
        <taxon>Enterobacteriaceae</taxon>
        <taxon>Kluyvera</taxon>
    </lineage>
</organism>
<keyword evidence="13" id="KW-1185">Reference proteome</keyword>
<evidence type="ECO:0000256" key="10">
    <source>
        <dbReference type="SAM" id="SignalP"/>
    </source>
</evidence>
<dbReference type="EC" id="3.4.16.4" evidence="9"/>
<keyword evidence="8 9" id="KW-0472">Membrane</keyword>
<comment type="catalytic activity">
    <reaction evidence="9">
        <text>Preferential cleavage: (Ac)2-L-Lys-D-Ala-|-D-Ala. Also transpeptidation of peptidyl-alanyl moieties that are N-acyl substituents of D-alanine.</text>
        <dbReference type="EC" id="3.4.16.4"/>
    </reaction>
</comment>
<dbReference type="InterPro" id="IPR022849">
    <property type="entry name" value="Pept_S12_YfeW/YbbE-like"/>
</dbReference>
<evidence type="ECO:0000256" key="7">
    <source>
        <dbReference type="ARBA" id="ARBA00022989"/>
    </source>
</evidence>
<dbReference type="Pfam" id="PF00144">
    <property type="entry name" value="Beta-lactamase"/>
    <property type="match status" value="1"/>
</dbReference>
<dbReference type="GO" id="GO:0009002">
    <property type="term" value="F:serine-type D-Ala-D-Ala carboxypeptidase activity"/>
    <property type="evidence" value="ECO:0007669"/>
    <property type="project" value="UniProtKB-UniRule"/>
</dbReference>